<organism evidence="1 2">
    <name type="scientific">Vibrio caribbeanicus ATCC BAA-2122</name>
    <dbReference type="NCBI Taxonomy" id="796620"/>
    <lineage>
        <taxon>Bacteria</taxon>
        <taxon>Pseudomonadati</taxon>
        <taxon>Pseudomonadota</taxon>
        <taxon>Gammaproteobacteria</taxon>
        <taxon>Vibrionales</taxon>
        <taxon>Vibrionaceae</taxon>
        <taxon>Vibrio</taxon>
    </lineage>
</organism>
<evidence type="ECO:0008006" key="3">
    <source>
        <dbReference type="Google" id="ProtNLM"/>
    </source>
</evidence>
<sequence>MKRHIILSIVFCMNFSHYGYGETLPASATDAINASVSTAINERKYWRMLEEDGWEVVEQSTKDIPISERLREELYYRKTLEYMGFLIINRRYEEATRLSKQHPQWQNCEHIHWLWQSLLNEVSTGYGPNSQRRYDELLETCPAHALTTTKKMLSWINRSAIEDILARYGASRYVDEFALAAFKEDYLLSSLEQPKPTLKTLQEIGRITTKRQSGQLAEALGWKYLDIQRPDLAMFWFESAIEWAGETELRVRGILYSLSVQAKRTLQHYEKKFPELKLSTREYNDQVCRQPPLAATCLVLLNSLSRALSPELASLRAWKLYELKRVFSAMLAFEEVLAEIPLNHRRWEITQYGYVLTLIQAGFHQKALVQAEFIQNSQNREALNKRWMAEAIYQFYHQGQYSQALLLLDQHDSQYGLDIALLEIKAWSLHHTNKTIAAKEIFHQLTTIFPFDENITVAYELLKCLSSGTRENC</sequence>
<reference evidence="1 2" key="1">
    <citation type="journal article" date="2012" name="Int. J. Syst. Evol. Microbiol.">
        <title>Vibrio caribbeanicus sp. nov., isolated from the marine sponge Scleritoderma cyanea.</title>
        <authorList>
            <person name="Hoffmann M."/>
            <person name="Monday S.R."/>
            <person name="Allard M.W."/>
            <person name="Strain E.A."/>
            <person name="Whittaker P."/>
            <person name="Naum M."/>
            <person name="McCarthy P.J."/>
            <person name="Lopez J.V."/>
            <person name="Fischer M."/>
            <person name="Brown E.W."/>
        </authorList>
    </citation>
    <scope>NUCLEOTIDE SEQUENCE [LARGE SCALE GENOMIC DNA]</scope>
    <source>
        <strain evidence="1 2">ATCC BAA-2122</strain>
    </source>
</reference>
<gene>
    <name evidence="1" type="ORF">VIBC2010_04659</name>
</gene>
<dbReference type="AlphaFoldDB" id="E3BK55"/>
<dbReference type="InterPro" id="IPR011990">
    <property type="entry name" value="TPR-like_helical_dom_sf"/>
</dbReference>
<proteinExistence type="predicted"/>
<dbReference type="OrthoDB" id="5870895at2"/>
<protein>
    <recommendedName>
        <fullName evidence="3">TPR repeat-containing protein</fullName>
    </recommendedName>
</protein>
<evidence type="ECO:0000313" key="1">
    <source>
        <dbReference type="EMBL" id="EFP96440.1"/>
    </source>
</evidence>
<comment type="caution">
    <text evidence="1">The sequence shown here is derived from an EMBL/GenBank/DDBJ whole genome shotgun (WGS) entry which is preliminary data.</text>
</comment>
<dbReference type="Gene3D" id="1.25.40.10">
    <property type="entry name" value="Tetratricopeptide repeat domain"/>
    <property type="match status" value="1"/>
</dbReference>
<evidence type="ECO:0000313" key="2">
    <source>
        <dbReference type="Proteomes" id="UP000002943"/>
    </source>
</evidence>
<dbReference type="Proteomes" id="UP000002943">
    <property type="component" value="Unassembled WGS sequence"/>
</dbReference>
<dbReference type="eggNOG" id="ENOG5033T0Q">
    <property type="taxonomic scope" value="Bacteria"/>
</dbReference>
<accession>E3BK55</accession>
<name>E3BK55_9VIBR</name>
<dbReference type="EMBL" id="AEIU01000074">
    <property type="protein sequence ID" value="EFP96440.1"/>
    <property type="molecule type" value="Genomic_DNA"/>
</dbReference>
<keyword evidence="2" id="KW-1185">Reference proteome</keyword>
<dbReference type="STRING" id="796620.VIBC2010_04659"/>
<dbReference type="RefSeq" id="WP_009601410.1">
    <property type="nucleotide sequence ID" value="NZ_AEIU01000074.1"/>
</dbReference>